<accession>A0ABR0JWB7</accession>
<protein>
    <submittedName>
        <fullName evidence="3">Uncharacterized protein</fullName>
    </submittedName>
</protein>
<gene>
    <name evidence="3" type="ORF">LTR16_008797</name>
</gene>
<evidence type="ECO:0000313" key="4">
    <source>
        <dbReference type="Proteomes" id="UP001357485"/>
    </source>
</evidence>
<sequence length="175" mass="19260">MKKPIRKYYERNNYLIQQYMYIDRLLDSSLPHNLIQEYNQPPSTQHVDVPSSIAEEAVSTPTPKQSPQINGTHGSSDAIDGAAANVNGTKKVKRTPKALYKVPLNESTPLLMGTGADEENPKPIMPDYEPEEETNSGDRIVTIAIYINLVANIVLLIAKIIVTVLTSSLSVLASL</sequence>
<keyword evidence="2" id="KW-0812">Transmembrane</keyword>
<keyword evidence="4" id="KW-1185">Reference proteome</keyword>
<dbReference type="Proteomes" id="UP001357485">
    <property type="component" value="Unassembled WGS sequence"/>
</dbReference>
<evidence type="ECO:0000313" key="3">
    <source>
        <dbReference type="EMBL" id="KAK5077427.1"/>
    </source>
</evidence>
<keyword evidence="2" id="KW-0472">Membrane</keyword>
<feature type="compositionally biased region" description="Polar residues" evidence="1">
    <location>
        <begin position="59"/>
        <end position="75"/>
    </location>
</feature>
<name>A0ABR0JWB7_9PEZI</name>
<comment type="caution">
    <text evidence="3">The sequence shown here is derived from an EMBL/GenBank/DDBJ whole genome shotgun (WGS) entry which is preliminary data.</text>
</comment>
<feature type="transmembrane region" description="Helical" evidence="2">
    <location>
        <begin position="149"/>
        <end position="173"/>
    </location>
</feature>
<organism evidence="3 4">
    <name type="scientific">Cryomyces antarcticus</name>
    <dbReference type="NCBI Taxonomy" id="329879"/>
    <lineage>
        <taxon>Eukaryota</taxon>
        <taxon>Fungi</taxon>
        <taxon>Dikarya</taxon>
        <taxon>Ascomycota</taxon>
        <taxon>Pezizomycotina</taxon>
        <taxon>Dothideomycetes</taxon>
        <taxon>Dothideomycetes incertae sedis</taxon>
        <taxon>Cryomyces</taxon>
    </lineage>
</organism>
<feature type="region of interest" description="Disordered" evidence="1">
    <location>
        <begin position="36"/>
        <end position="87"/>
    </location>
</feature>
<evidence type="ECO:0000256" key="2">
    <source>
        <dbReference type="SAM" id="Phobius"/>
    </source>
</evidence>
<proteinExistence type="predicted"/>
<evidence type="ECO:0000256" key="1">
    <source>
        <dbReference type="SAM" id="MobiDB-lite"/>
    </source>
</evidence>
<reference evidence="3 4" key="1">
    <citation type="submission" date="2023-08" db="EMBL/GenBank/DDBJ databases">
        <title>Black Yeasts Isolated from many extreme environments.</title>
        <authorList>
            <person name="Coleine C."/>
            <person name="Stajich J.E."/>
            <person name="Selbmann L."/>
        </authorList>
    </citation>
    <scope>NUCLEOTIDE SEQUENCE [LARGE SCALE GENOMIC DNA]</scope>
    <source>
        <strain evidence="3 4">CCFEE 536</strain>
    </source>
</reference>
<feature type="compositionally biased region" description="Polar residues" evidence="1">
    <location>
        <begin position="36"/>
        <end position="46"/>
    </location>
</feature>
<feature type="non-terminal residue" evidence="3">
    <location>
        <position position="175"/>
    </location>
</feature>
<dbReference type="EMBL" id="JAVRRA010026782">
    <property type="protein sequence ID" value="KAK5077427.1"/>
    <property type="molecule type" value="Genomic_DNA"/>
</dbReference>
<keyword evidence="2" id="KW-1133">Transmembrane helix</keyword>